<name>A0ABS3QQB2_9BACT</name>
<dbReference type="EMBL" id="JAGETZ010000027">
    <property type="protein sequence ID" value="MBO2013118.1"/>
    <property type="molecule type" value="Genomic_DNA"/>
</dbReference>
<keyword evidence="2" id="KW-1185">Reference proteome</keyword>
<gene>
    <name evidence="1" type="ORF">J4E00_28935</name>
</gene>
<reference evidence="1 2" key="1">
    <citation type="submission" date="2021-03" db="EMBL/GenBank/DDBJ databases">
        <authorList>
            <person name="Kim M.K."/>
        </authorList>
    </citation>
    <scope>NUCLEOTIDE SEQUENCE [LARGE SCALE GENOMIC DNA]</scope>
    <source>
        <strain evidence="1 2">BT442</strain>
    </source>
</reference>
<sequence length="196" mass="21433">MRKFSNQRGPEAHHSILERVQAHFGFTQQEIADVLGVSRGALTMAASNRRSLPPDAWMRLLQFQQALPVAESNAVPAAPAPVPGLADLVLTADDRQDLDLRRRTLLLQATLLGEQLARHQTRLAQARLRLQALPSLRAAFPADDEVAQSLFKVWQNQAAATLRKATGPLARLALRQAVLAFEAGKLEKLLADNEGG</sequence>
<comment type="caution">
    <text evidence="1">The sequence shown here is derived from an EMBL/GenBank/DDBJ whole genome shotgun (WGS) entry which is preliminary data.</text>
</comment>
<dbReference type="SUPFAM" id="SSF47413">
    <property type="entry name" value="lambda repressor-like DNA-binding domains"/>
    <property type="match status" value="1"/>
</dbReference>
<proteinExistence type="predicted"/>
<evidence type="ECO:0000313" key="2">
    <source>
        <dbReference type="Proteomes" id="UP000664369"/>
    </source>
</evidence>
<dbReference type="InterPro" id="IPR010982">
    <property type="entry name" value="Lambda_DNA-bd_dom_sf"/>
</dbReference>
<evidence type="ECO:0000313" key="1">
    <source>
        <dbReference type="EMBL" id="MBO2013118.1"/>
    </source>
</evidence>
<organism evidence="1 2">
    <name type="scientific">Hymenobacter negativus</name>
    <dbReference type="NCBI Taxonomy" id="2795026"/>
    <lineage>
        <taxon>Bacteria</taxon>
        <taxon>Pseudomonadati</taxon>
        <taxon>Bacteroidota</taxon>
        <taxon>Cytophagia</taxon>
        <taxon>Cytophagales</taxon>
        <taxon>Hymenobacteraceae</taxon>
        <taxon>Hymenobacter</taxon>
    </lineage>
</organism>
<accession>A0ABS3QQB2</accession>
<evidence type="ECO:0008006" key="3">
    <source>
        <dbReference type="Google" id="ProtNLM"/>
    </source>
</evidence>
<dbReference type="RefSeq" id="WP_208178856.1">
    <property type="nucleotide sequence ID" value="NZ_JAGETZ010000027.1"/>
</dbReference>
<dbReference type="Proteomes" id="UP000664369">
    <property type="component" value="Unassembled WGS sequence"/>
</dbReference>
<protein>
    <recommendedName>
        <fullName evidence="3">XRE family transcriptional regulator</fullName>
    </recommendedName>
</protein>